<evidence type="ECO:0000256" key="5">
    <source>
        <dbReference type="ARBA" id="ARBA00023136"/>
    </source>
</evidence>
<keyword evidence="5 6" id="KW-0472">Membrane</keyword>
<dbReference type="EMBL" id="LSMT01000112">
    <property type="protein sequence ID" value="PFX27061.1"/>
    <property type="molecule type" value="Genomic_DNA"/>
</dbReference>
<evidence type="ECO:0000256" key="3">
    <source>
        <dbReference type="ARBA" id="ARBA00022475"/>
    </source>
</evidence>
<evidence type="ECO:0000256" key="1">
    <source>
        <dbReference type="ARBA" id="ARBA00004202"/>
    </source>
</evidence>
<evidence type="ECO:0000313" key="8">
    <source>
        <dbReference type="EMBL" id="PFX27061.1"/>
    </source>
</evidence>
<keyword evidence="7" id="KW-1133">Transmembrane helix</keyword>
<dbReference type="STRING" id="50429.A0A2B4SAZ9"/>
<comment type="function">
    <text evidence="6">May act as a scaffolding protein within caveolar membranes. Interacts directly with G-protein alpha subunits and can functionally regulate their activity.</text>
</comment>
<dbReference type="PANTHER" id="PTHR10844:SF30">
    <property type="entry name" value="CAVEOLIN"/>
    <property type="match status" value="1"/>
</dbReference>
<dbReference type="AlphaFoldDB" id="A0A2B4SAZ9"/>
<keyword evidence="4 6" id="KW-0333">Golgi apparatus</keyword>
<comment type="caution">
    <text evidence="8">The sequence shown here is derived from an EMBL/GenBank/DDBJ whole genome shotgun (WGS) entry which is preliminary data.</text>
</comment>
<dbReference type="PANTHER" id="PTHR10844">
    <property type="entry name" value="CAVEOLIN"/>
    <property type="match status" value="1"/>
</dbReference>
<feature type="transmembrane region" description="Helical" evidence="7">
    <location>
        <begin position="72"/>
        <end position="92"/>
    </location>
</feature>
<dbReference type="Pfam" id="PF01146">
    <property type="entry name" value="Caveolin"/>
    <property type="match status" value="1"/>
</dbReference>
<dbReference type="Proteomes" id="UP000225706">
    <property type="component" value="Unassembled WGS sequence"/>
</dbReference>
<organism evidence="8 9">
    <name type="scientific">Stylophora pistillata</name>
    <name type="common">Smooth cauliflower coral</name>
    <dbReference type="NCBI Taxonomy" id="50429"/>
    <lineage>
        <taxon>Eukaryota</taxon>
        <taxon>Metazoa</taxon>
        <taxon>Cnidaria</taxon>
        <taxon>Anthozoa</taxon>
        <taxon>Hexacorallia</taxon>
        <taxon>Scleractinia</taxon>
        <taxon>Astrocoeniina</taxon>
        <taxon>Pocilloporidae</taxon>
        <taxon>Stylophora</taxon>
    </lineage>
</organism>
<dbReference type="OrthoDB" id="5917823at2759"/>
<dbReference type="GO" id="GO:0000139">
    <property type="term" value="C:Golgi membrane"/>
    <property type="evidence" value="ECO:0007669"/>
    <property type="project" value="UniProtKB-SubCell"/>
</dbReference>
<keyword evidence="7" id="KW-0812">Transmembrane</keyword>
<evidence type="ECO:0000256" key="4">
    <source>
        <dbReference type="ARBA" id="ARBA00023034"/>
    </source>
</evidence>
<evidence type="ECO:0000256" key="7">
    <source>
        <dbReference type="SAM" id="Phobius"/>
    </source>
</evidence>
<dbReference type="GO" id="GO:0070836">
    <property type="term" value="P:caveola assembly"/>
    <property type="evidence" value="ECO:0007669"/>
    <property type="project" value="InterPro"/>
</dbReference>
<evidence type="ECO:0000256" key="6">
    <source>
        <dbReference type="RuleBase" id="RU000680"/>
    </source>
</evidence>
<dbReference type="InterPro" id="IPR001612">
    <property type="entry name" value="Caveolin"/>
</dbReference>
<reference evidence="9" key="1">
    <citation type="journal article" date="2017" name="bioRxiv">
        <title>Comparative analysis of the genomes of Stylophora pistillata and Acropora digitifera provides evidence for extensive differences between species of corals.</title>
        <authorList>
            <person name="Voolstra C.R."/>
            <person name="Li Y."/>
            <person name="Liew Y.J."/>
            <person name="Baumgarten S."/>
            <person name="Zoccola D."/>
            <person name="Flot J.-F."/>
            <person name="Tambutte S."/>
            <person name="Allemand D."/>
            <person name="Aranda M."/>
        </authorList>
    </citation>
    <scope>NUCLEOTIDE SEQUENCE [LARGE SCALE GENOMIC DNA]</scope>
</reference>
<keyword evidence="9" id="KW-1185">Reference proteome</keyword>
<keyword evidence="3 6" id="KW-1003">Cell membrane</keyword>
<feature type="transmembrane region" description="Helical" evidence="7">
    <location>
        <begin position="49"/>
        <end position="66"/>
    </location>
</feature>
<protein>
    <recommendedName>
        <fullName evidence="6">Caveolin</fullName>
    </recommendedName>
</protein>
<comment type="subcellular location">
    <subcellularLocation>
        <location evidence="1 6">Cell membrane</location>
        <topology evidence="1 6">Peripheral membrane protein</topology>
    </subcellularLocation>
    <subcellularLocation>
        <location evidence="6">Golgi apparatus membrane</location>
        <topology evidence="6">Peripheral membrane protein</topology>
    </subcellularLocation>
    <subcellularLocation>
        <location evidence="6">Membrane</location>
        <location evidence="6">Caveola</location>
        <topology evidence="6">Peripheral membrane protein</topology>
    </subcellularLocation>
</comment>
<sequence>MDVDTIQKAVNEDRDPDKNNDFVKVGYSDVICEPTAIAIPERLHQFIKTIYGSTICVTYWLLTIVFGGFLSFIYGLLFGVLNFSMIWVATPITRASFIPMRLAGKIWLNIIECVFDPWHDSIGRIFSRIKINFKNTTIQHV</sequence>
<accession>A0A2B4SAZ9</accession>
<dbReference type="GO" id="GO:0060090">
    <property type="term" value="F:molecular adaptor activity"/>
    <property type="evidence" value="ECO:0007669"/>
    <property type="project" value="TreeGrafter"/>
</dbReference>
<gene>
    <name evidence="8" type="primary">CAV1</name>
    <name evidence="8" type="ORF">AWC38_SpisGene8269</name>
</gene>
<dbReference type="GO" id="GO:0005901">
    <property type="term" value="C:caveola"/>
    <property type="evidence" value="ECO:0007669"/>
    <property type="project" value="UniProtKB-SubCell"/>
</dbReference>
<proteinExistence type="inferred from homology"/>
<evidence type="ECO:0000313" key="9">
    <source>
        <dbReference type="Proteomes" id="UP000225706"/>
    </source>
</evidence>
<comment type="similarity">
    <text evidence="2 6">Belongs to the caveolin family.</text>
</comment>
<name>A0A2B4SAZ9_STYPI</name>
<evidence type="ECO:0000256" key="2">
    <source>
        <dbReference type="ARBA" id="ARBA00010988"/>
    </source>
</evidence>